<feature type="transmembrane region" description="Helical" evidence="1">
    <location>
        <begin position="87"/>
        <end position="108"/>
    </location>
</feature>
<evidence type="ECO:0000313" key="2">
    <source>
        <dbReference type="EMBL" id="MFD0763473.1"/>
    </source>
</evidence>
<keyword evidence="1" id="KW-0472">Membrane</keyword>
<keyword evidence="3" id="KW-1185">Reference proteome</keyword>
<dbReference type="Proteomes" id="UP001597073">
    <property type="component" value="Unassembled WGS sequence"/>
</dbReference>
<feature type="transmembrane region" description="Helical" evidence="1">
    <location>
        <begin position="49"/>
        <end position="75"/>
    </location>
</feature>
<organism evidence="2 3">
    <name type="scientific">Mucilaginibacter lutimaris</name>
    <dbReference type="NCBI Taxonomy" id="931629"/>
    <lineage>
        <taxon>Bacteria</taxon>
        <taxon>Pseudomonadati</taxon>
        <taxon>Bacteroidota</taxon>
        <taxon>Sphingobacteriia</taxon>
        <taxon>Sphingobacteriales</taxon>
        <taxon>Sphingobacteriaceae</taxon>
        <taxon>Mucilaginibacter</taxon>
    </lineage>
</organism>
<protein>
    <submittedName>
        <fullName evidence="2">Uncharacterized protein</fullName>
    </submittedName>
</protein>
<reference evidence="3" key="1">
    <citation type="journal article" date="2019" name="Int. J. Syst. Evol. Microbiol.">
        <title>The Global Catalogue of Microorganisms (GCM) 10K type strain sequencing project: providing services to taxonomists for standard genome sequencing and annotation.</title>
        <authorList>
            <consortium name="The Broad Institute Genomics Platform"/>
            <consortium name="The Broad Institute Genome Sequencing Center for Infectious Disease"/>
            <person name="Wu L."/>
            <person name="Ma J."/>
        </authorList>
    </citation>
    <scope>NUCLEOTIDE SEQUENCE [LARGE SCALE GENOMIC DNA]</scope>
    <source>
        <strain evidence="3">CCUG 60742</strain>
    </source>
</reference>
<feature type="transmembrane region" description="Helical" evidence="1">
    <location>
        <begin position="114"/>
        <end position="134"/>
    </location>
</feature>
<keyword evidence="1" id="KW-1133">Transmembrane helix</keyword>
<sequence length="147" mass="16901">MKANPFLYSLKIWLTSVALAPLMFLVVEASMFGKSYRTIETFFDQQIETYAICVVFGGIFSIITWLLFFLLIATITSNFPVNRWMKYIIASIGVVLTFGTFAVFFPVFDVYNEFFYLMVSNCICIAAGSLYYQLHAPEEHDDLQLDM</sequence>
<evidence type="ECO:0000313" key="3">
    <source>
        <dbReference type="Proteomes" id="UP001597073"/>
    </source>
</evidence>
<gene>
    <name evidence="2" type="ORF">ACFQZI_01320</name>
</gene>
<name>A0ABW2ZBM3_9SPHI</name>
<keyword evidence="1" id="KW-0812">Transmembrane</keyword>
<evidence type="ECO:0000256" key="1">
    <source>
        <dbReference type="SAM" id="Phobius"/>
    </source>
</evidence>
<dbReference type="EMBL" id="JBHTIA010000003">
    <property type="protein sequence ID" value="MFD0763473.1"/>
    <property type="molecule type" value="Genomic_DNA"/>
</dbReference>
<accession>A0ABW2ZBM3</accession>
<feature type="transmembrane region" description="Helical" evidence="1">
    <location>
        <begin position="12"/>
        <end position="29"/>
    </location>
</feature>
<comment type="caution">
    <text evidence="2">The sequence shown here is derived from an EMBL/GenBank/DDBJ whole genome shotgun (WGS) entry which is preliminary data.</text>
</comment>
<dbReference type="RefSeq" id="WP_377137590.1">
    <property type="nucleotide sequence ID" value="NZ_JBHTIA010000003.1"/>
</dbReference>
<proteinExistence type="predicted"/>